<accession>A0A6L2P129</accession>
<gene>
    <name evidence="6" type="ORF">Tci_063994</name>
</gene>
<dbReference type="Pfam" id="PF03029">
    <property type="entry name" value="ATP_bind_1"/>
    <property type="match status" value="1"/>
</dbReference>
<evidence type="ECO:0000313" key="6">
    <source>
        <dbReference type="EMBL" id="GEU92016.1"/>
    </source>
</evidence>
<dbReference type="GO" id="GO:0003924">
    <property type="term" value="F:GTPase activity"/>
    <property type="evidence" value="ECO:0007669"/>
    <property type="project" value="TreeGrafter"/>
</dbReference>
<dbReference type="SUPFAM" id="SSF52540">
    <property type="entry name" value="P-loop containing nucleoside triphosphate hydrolases"/>
    <property type="match status" value="1"/>
</dbReference>
<dbReference type="Gene3D" id="3.40.50.300">
    <property type="entry name" value="P-loop containing nucleotide triphosphate hydrolases"/>
    <property type="match status" value="1"/>
</dbReference>
<dbReference type="AlphaFoldDB" id="A0A6L2P129"/>
<proteinExistence type="inferred from homology"/>
<dbReference type="InterPro" id="IPR004130">
    <property type="entry name" value="Gpn"/>
</dbReference>
<reference evidence="6" key="1">
    <citation type="journal article" date="2019" name="Sci. Rep.">
        <title>Draft genome of Tanacetum cinerariifolium, the natural source of mosquito coil.</title>
        <authorList>
            <person name="Yamashiro T."/>
            <person name="Shiraishi A."/>
            <person name="Satake H."/>
            <person name="Nakayama K."/>
        </authorList>
    </citation>
    <scope>NUCLEOTIDE SEQUENCE</scope>
</reference>
<comment type="function">
    <text evidence="5">Small GTPase required for proper nuclear import of RNA polymerase II and III (RNAPII and RNAPIII). May act at an RNAP assembly step prior to nuclear import.</text>
</comment>
<dbReference type="EMBL" id="BKCJ010010535">
    <property type="protein sequence ID" value="GEU92016.1"/>
    <property type="molecule type" value="Genomic_DNA"/>
</dbReference>
<comment type="caution">
    <text evidence="6">The sequence shown here is derived from an EMBL/GenBank/DDBJ whole genome shotgun (WGS) entry which is preliminary data.</text>
</comment>
<keyword evidence="4 5" id="KW-0342">GTP-binding</keyword>
<dbReference type="GO" id="GO:0005525">
    <property type="term" value="F:GTP binding"/>
    <property type="evidence" value="ECO:0007669"/>
    <property type="project" value="UniProtKB-KW"/>
</dbReference>
<evidence type="ECO:0000256" key="2">
    <source>
        <dbReference type="ARBA" id="ARBA00022741"/>
    </source>
</evidence>
<dbReference type="PANTHER" id="PTHR21231">
    <property type="entry name" value="XPA-BINDING PROTEIN 1-RELATED"/>
    <property type="match status" value="1"/>
</dbReference>
<protein>
    <recommendedName>
        <fullName evidence="5">GPN-loop GTPase 3</fullName>
    </recommendedName>
</protein>
<evidence type="ECO:0000256" key="5">
    <source>
        <dbReference type="RuleBase" id="RU365059"/>
    </source>
</evidence>
<comment type="similarity">
    <text evidence="1 5">Belongs to the GPN-loop GTPase family.</text>
</comment>
<evidence type="ECO:0000256" key="1">
    <source>
        <dbReference type="ARBA" id="ARBA00005290"/>
    </source>
</evidence>
<keyword evidence="2 5" id="KW-0547">Nucleotide-binding</keyword>
<evidence type="ECO:0000256" key="4">
    <source>
        <dbReference type="ARBA" id="ARBA00023134"/>
    </source>
</evidence>
<sequence>MDMILPPYMLRHSVILNFNYLSVNQFECIVADKVEIKTNCVKLWVTASHRPCWKWKVCTNCEATRRAIYIVNLDPAAENFDYPLAMDIHKLISLEDVMDELKLSPNGGLVYCMEKLKENLDEWLSEELDNYMEDDYLMFDCPGQIELFFHVPTLKKLAEHLPRKNFTIYAVYMLDSQFITM</sequence>
<evidence type="ECO:0000256" key="3">
    <source>
        <dbReference type="ARBA" id="ARBA00022801"/>
    </source>
</evidence>
<keyword evidence="3 5" id="KW-0378">Hydrolase</keyword>
<dbReference type="PANTHER" id="PTHR21231:SF7">
    <property type="entry name" value="GPN-LOOP GTPASE 3"/>
    <property type="match status" value="1"/>
</dbReference>
<name>A0A6L2P129_TANCI</name>
<comment type="subunit">
    <text evidence="5">Binds to RNA polymerase II (RNAPII).</text>
</comment>
<organism evidence="6">
    <name type="scientific">Tanacetum cinerariifolium</name>
    <name type="common">Dalmatian daisy</name>
    <name type="synonym">Chrysanthemum cinerariifolium</name>
    <dbReference type="NCBI Taxonomy" id="118510"/>
    <lineage>
        <taxon>Eukaryota</taxon>
        <taxon>Viridiplantae</taxon>
        <taxon>Streptophyta</taxon>
        <taxon>Embryophyta</taxon>
        <taxon>Tracheophyta</taxon>
        <taxon>Spermatophyta</taxon>
        <taxon>Magnoliopsida</taxon>
        <taxon>eudicotyledons</taxon>
        <taxon>Gunneridae</taxon>
        <taxon>Pentapetalae</taxon>
        <taxon>asterids</taxon>
        <taxon>campanulids</taxon>
        <taxon>Asterales</taxon>
        <taxon>Asteraceae</taxon>
        <taxon>Asteroideae</taxon>
        <taxon>Anthemideae</taxon>
        <taxon>Anthemidinae</taxon>
        <taxon>Tanacetum</taxon>
    </lineage>
</organism>
<dbReference type="InterPro" id="IPR027417">
    <property type="entry name" value="P-loop_NTPase"/>
</dbReference>